<name>A0A392QB03_9FABA</name>
<reference evidence="2 3" key="1">
    <citation type="journal article" date="2018" name="Front. Plant Sci.">
        <title>Red Clover (Trifolium pratense) and Zigzag Clover (T. medium) - A Picture of Genomic Similarities and Differences.</title>
        <authorList>
            <person name="Dluhosova J."/>
            <person name="Istvanek J."/>
            <person name="Nedelnik J."/>
            <person name="Repkova J."/>
        </authorList>
    </citation>
    <scope>NUCLEOTIDE SEQUENCE [LARGE SCALE GENOMIC DNA]</scope>
    <source>
        <strain evidence="3">cv. 10/8</strain>
        <tissue evidence="2">Leaf</tissue>
    </source>
</reference>
<accession>A0A392QB03</accession>
<protein>
    <submittedName>
        <fullName evidence="2">Heat-shock protein</fullName>
    </submittedName>
</protein>
<dbReference type="AlphaFoldDB" id="A0A392QB03"/>
<feature type="non-terminal residue" evidence="2">
    <location>
        <position position="199"/>
    </location>
</feature>
<gene>
    <name evidence="2" type="ORF">A2U01_0041607</name>
</gene>
<proteinExistence type="predicted"/>
<feature type="compositionally biased region" description="Basic and acidic residues" evidence="1">
    <location>
        <begin position="139"/>
        <end position="152"/>
    </location>
</feature>
<comment type="caution">
    <text evidence="2">The sequence shown here is derived from an EMBL/GenBank/DDBJ whole genome shotgun (WGS) entry which is preliminary data.</text>
</comment>
<organism evidence="2 3">
    <name type="scientific">Trifolium medium</name>
    <dbReference type="NCBI Taxonomy" id="97028"/>
    <lineage>
        <taxon>Eukaryota</taxon>
        <taxon>Viridiplantae</taxon>
        <taxon>Streptophyta</taxon>
        <taxon>Embryophyta</taxon>
        <taxon>Tracheophyta</taxon>
        <taxon>Spermatophyta</taxon>
        <taxon>Magnoliopsida</taxon>
        <taxon>eudicotyledons</taxon>
        <taxon>Gunneridae</taxon>
        <taxon>Pentapetalae</taxon>
        <taxon>rosids</taxon>
        <taxon>fabids</taxon>
        <taxon>Fabales</taxon>
        <taxon>Fabaceae</taxon>
        <taxon>Papilionoideae</taxon>
        <taxon>50 kb inversion clade</taxon>
        <taxon>NPAAA clade</taxon>
        <taxon>Hologalegina</taxon>
        <taxon>IRL clade</taxon>
        <taxon>Trifolieae</taxon>
        <taxon>Trifolium</taxon>
    </lineage>
</organism>
<feature type="region of interest" description="Disordered" evidence="1">
    <location>
        <begin position="139"/>
        <end position="199"/>
    </location>
</feature>
<keyword evidence="3" id="KW-1185">Reference proteome</keyword>
<evidence type="ECO:0000313" key="3">
    <source>
        <dbReference type="Proteomes" id="UP000265520"/>
    </source>
</evidence>
<sequence>MVMMGWVMQRKVVDVKGFNKVFKIPYGVNLDKIKANYNEEEWMLNIVMPKLVKGVFGLKIEEIKEQEFDKGRIEQGKSDFDHVSSSVGETSQKGSKEFEFQHMEGSENIIEKMIDDTKKEINEERILKEVGEYKLRIEDGNGKSVREKGGKEEFEDQSVGVSMSKEIEDTSQDKEFEDQKLNSRSVDKSLDDVNRDLIG</sequence>
<evidence type="ECO:0000256" key="1">
    <source>
        <dbReference type="SAM" id="MobiDB-lite"/>
    </source>
</evidence>
<feature type="compositionally biased region" description="Basic and acidic residues" evidence="1">
    <location>
        <begin position="165"/>
        <end position="199"/>
    </location>
</feature>
<dbReference type="EMBL" id="LXQA010119903">
    <property type="protein sequence ID" value="MCI20445.1"/>
    <property type="molecule type" value="Genomic_DNA"/>
</dbReference>
<dbReference type="Proteomes" id="UP000265520">
    <property type="component" value="Unassembled WGS sequence"/>
</dbReference>
<evidence type="ECO:0000313" key="2">
    <source>
        <dbReference type="EMBL" id="MCI20445.1"/>
    </source>
</evidence>